<evidence type="ECO:0000256" key="3">
    <source>
        <dbReference type="ARBA" id="ARBA00022771"/>
    </source>
</evidence>
<dbReference type="SUPFAM" id="SSF140996">
    <property type="entry name" value="Hermes dimerisation domain"/>
    <property type="match status" value="1"/>
</dbReference>
<keyword evidence="3" id="KW-0863">Zinc-finger</keyword>
<keyword evidence="4" id="KW-0862">Zinc</keyword>
<evidence type="ECO:0000256" key="5">
    <source>
        <dbReference type="ARBA" id="ARBA00023242"/>
    </source>
</evidence>
<keyword evidence="2" id="KW-0479">Metal-binding</keyword>
<name>A0A915MKF5_MELJA</name>
<dbReference type="AlphaFoldDB" id="A0A915MKF5"/>
<keyword evidence="5" id="KW-0539">Nucleus</keyword>
<dbReference type="WBParaSite" id="scaffold4467_cov176.g8188">
    <property type="protein sequence ID" value="scaffold4467_cov176.g8188"/>
    <property type="gene ID" value="scaffold4467_cov176.g8188"/>
</dbReference>
<evidence type="ECO:0000256" key="4">
    <source>
        <dbReference type="ARBA" id="ARBA00022833"/>
    </source>
</evidence>
<evidence type="ECO:0000256" key="1">
    <source>
        <dbReference type="ARBA" id="ARBA00004123"/>
    </source>
</evidence>
<accession>A0A915MKF5</accession>
<dbReference type="InterPro" id="IPR052035">
    <property type="entry name" value="ZnF_BED_domain_contain"/>
</dbReference>
<keyword evidence="6" id="KW-1185">Reference proteome</keyword>
<comment type="subcellular location">
    <subcellularLocation>
        <location evidence="1">Nucleus</location>
    </subcellularLocation>
</comment>
<dbReference type="InterPro" id="IPR012337">
    <property type="entry name" value="RNaseH-like_sf"/>
</dbReference>
<dbReference type="SUPFAM" id="SSF53098">
    <property type="entry name" value="Ribonuclease H-like"/>
    <property type="match status" value="1"/>
</dbReference>
<reference evidence="7" key="1">
    <citation type="submission" date="2022-11" db="UniProtKB">
        <authorList>
            <consortium name="WormBaseParasite"/>
        </authorList>
    </citation>
    <scope>IDENTIFICATION</scope>
</reference>
<sequence>MEPSQWDRTGSMTKRIDEAIIQMICTDIFPLSITDGPGFRNFLKVVAPKYVPKSRWTLSRSHLPSLYEKIRSRIINQLEEAKYISITTDTWDGDCNTNNTTKKETSDHTLLSVTAHFINKQMEPSFCVLAARSIKPDINIHLLLQQIFNEFKIEDKIHAILRGGAMDTGSHSIWCQAHILTLAVSDGFKQIDGFTELINRGNEVRWNSCYEMLNLLVSNMNSVNILAMDNEKLPFFSLVDWTMMEHLTKILRPIYNAISFLQKRTSSVGYIIPLMKAIELDLIIQPVALEFPRVRAAIVNGIKCRMGGWEDEAVLIIPTLLDPYFKMTLFPVEKHMQYKDYLIFEIRKQCPPIIVVIKLINVHLKF</sequence>
<organism evidence="6 7">
    <name type="scientific">Meloidogyne javanica</name>
    <name type="common">Root-knot nematode worm</name>
    <dbReference type="NCBI Taxonomy" id="6303"/>
    <lineage>
        <taxon>Eukaryota</taxon>
        <taxon>Metazoa</taxon>
        <taxon>Ecdysozoa</taxon>
        <taxon>Nematoda</taxon>
        <taxon>Chromadorea</taxon>
        <taxon>Rhabditida</taxon>
        <taxon>Tylenchina</taxon>
        <taxon>Tylenchomorpha</taxon>
        <taxon>Tylenchoidea</taxon>
        <taxon>Meloidogynidae</taxon>
        <taxon>Meloidogyninae</taxon>
        <taxon>Meloidogyne</taxon>
        <taxon>Meloidogyne incognita group</taxon>
    </lineage>
</organism>
<evidence type="ECO:0000256" key="2">
    <source>
        <dbReference type="ARBA" id="ARBA00022723"/>
    </source>
</evidence>
<dbReference type="PANTHER" id="PTHR46481">
    <property type="entry name" value="ZINC FINGER BED DOMAIN-CONTAINING PROTEIN 4"/>
    <property type="match status" value="1"/>
</dbReference>
<dbReference type="Proteomes" id="UP000887561">
    <property type="component" value="Unplaced"/>
</dbReference>
<evidence type="ECO:0000313" key="6">
    <source>
        <dbReference type="Proteomes" id="UP000887561"/>
    </source>
</evidence>
<evidence type="ECO:0000313" key="7">
    <source>
        <dbReference type="WBParaSite" id="scaffold4467_cov176.g8188"/>
    </source>
</evidence>
<dbReference type="PANTHER" id="PTHR46481:SF10">
    <property type="entry name" value="ZINC FINGER BED DOMAIN-CONTAINING PROTEIN 39"/>
    <property type="match status" value="1"/>
</dbReference>
<proteinExistence type="predicted"/>
<protein>
    <submittedName>
        <fullName evidence="7">Transposase</fullName>
    </submittedName>
</protein>
<dbReference type="GO" id="GO:0008270">
    <property type="term" value="F:zinc ion binding"/>
    <property type="evidence" value="ECO:0007669"/>
    <property type="project" value="UniProtKB-KW"/>
</dbReference>
<dbReference type="GO" id="GO:0005634">
    <property type="term" value="C:nucleus"/>
    <property type="evidence" value="ECO:0007669"/>
    <property type="project" value="UniProtKB-SubCell"/>
</dbReference>